<organism evidence="1">
    <name type="scientific">Mytilinidion resinicola</name>
    <dbReference type="NCBI Taxonomy" id="574789"/>
    <lineage>
        <taxon>Eukaryota</taxon>
        <taxon>Fungi</taxon>
        <taxon>Dikarya</taxon>
        <taxon>Ascomycota</taxon>
        <taxon>Pezizomycotina</taxon>
        <taxon>Dothideomycetes</taxon>
        <taxon>Pleosporomycetidae</taxon>
        <taxon>Mytilinidiales</taxon>
        <taxon>Mytilinidiaceae</taxon>
        <taxon>Mytilinidion</taxon>
    </lineage>
</organism>
<dbReference type="Proteomes" id="UP000504636">
    <property type="component" value="Unplaced"/>
</dbReference>
<protein>
    <submittedName>
        <fullName evidence="1 3">Uncharacterized protein</fullName>
    </submittedName>
</protein>
<reference evidence="3" key="2">
    <citation type="submission" date="2020-04" db="EMBL/GenBank/DDBJ databases">
        <authorList>
            <consortium name="NCBI Genome Project"/>
        </authorList>
    </citation>
    <scope>NUCLEOTIDE SEQUENCE</scope>
    <source>
        <strain evidence="3">CBS 304.34</strain>
    </source>
</reference>
<sequence length="233" mass="26632">MSTETKPIRQNPPFVYDITAAFLSWPCPRTTCVVPGFLDSRVDGFGRLSRYCRHCDKIWLDPFFSATGEPYTLPLFDGMIISEFRPCYQSCIHCGKDIWDIDRPLVMDDAEFEEVKNSISPAGHPSCVFELPGGKKAILVRVKSVDVEDPEVVLEKGWKKGVNKLWKVVFKGRYEEQGKLDEPNVLENLEKLRLVVWKQELLTLEGVDWVIQRPLAVTDEISKEVLEGNVEKL</sequence>
<accession>A0A6A6Y1U5</accession>
<reference evidence="3" key="3">
    <citation type="submission" date="2025-04" db="UniProtKB">
        <authorList>
            <consortium name="RefSeq"/>
        </authorList>
    </citation>
    <scope>IDENTIFICATION</scope>
    <source>
        <strain evidence="3">CBS 304.34</strain>
    </source>
</reference>
<dbReference type="AlphaFoldDB" id="A0A6A6Y1U5"/>
<name>A0A6A6Y1U5_9PEZI</name>
<gene>
    <name evidence="1 3" type="ORF">BDZ99DRAFT_551396</name>
</gene>
<evidence type="ECO:0000313" key="1">
    <source>
        <dbReference type="EMBL" id="KAF2802528.1"/>
    </source>
</evidence>
<reference evidence="1 3" key="1">
    <citation type="journal article" date="2020" name="Stud. Mycol.">
        <title>101 Dothideomycetes genomes: a test case for predicting lifestyles and emergence of pathogens.</title>
        <authorList>
            <person name="Haridas S."/>
            <person name="Albert R."/>
            <person name="Binder M."/>
            <person name="Bloem J."/>
            <person name="Labutti K."/>
            <person name="Salamov A."/>
            <person name="Andreopoulos B."/>
            <person name="Baker S."/>
            <person name="Barry K."/>
            <person name="Bills G."/>
            <person name="Bluhm B."/>
            <person name="Cannon C."/>
            <person name="Castanera R."/>
            <person name="Culley D."/>
            <person name="Daum C."/>
            <person name="Ezra D."/>
            <person name="Gonzalez J."/>
            <person name="Henrissat B."/>
            <person name="Kuo A."/>
            <person name="Liang C."/>
            <person name="Lipzen A."/>
            <person name="Lutzoni F."/>
            <person name="Magnuson J."/>
            <person name="Mondo S."/>
            <person name="Nolan M."/>
            <person name="Ohm R."/>
            <person name="Pangilinan J."/>
            <person name="Park H.-J."/>
            <person name="Ramirez L."/>
            <person name="Alfaro M."/>
            <person name="Sun H."/>
            <person name="Tritt A."/>
            <person name="Yoshinaga Y."/>
            <person name="Zwiers L.-H."/>
            <person name="Turgeon B."/>
            <person name="Goodwin S."/>
            <person name="Spatafora J."/>
            <person name="Crous P."/>
            <person name="Grigoriev I."/>
        </authorList>
    </citation>
    <scope>NUCLEOTIDE SEQUENCE</scope>
    <source>
        <strain evidence="1 3">CBS 304.34</strain>
    </source>
</reference>
<dbReference type="OrthoDB" id="3924561at2759"/>
<dbReference type="EMBL" id="MU003723">
    <property type="protein sequence ID" value="KAF2802528.1"/>
    <property type="molecule type" value="Genomic_DNA"/>
</dbReference>
<dbReference type="RefSeq" id="XP_033569492.1">
    <property type="nucleotide sequence ID" value="XM_033727024.1"/>
</dbReference>
<evidence type="ECO:0000313" key="3">
    <source>
        <dbReference type="RefSeq" id="XP_033569492.1"/>
    </source>
</evidence>
<keyword evidence="2" id="KW-1185">Reference proteome</keyword>
<proteinExistence type="predicted"/>
<dbReference type="GeneID" id="54467917"/>
<evidence type="ECO:0000313" key="2">
    <source>
        <dbReference type="Proteomes" id="UP000504636"/>
    </source>
</evidence>